<dbReference type="RefSeq" id="WP_230554174.1">
    <property type="nucleotide sequence ID" value="NZ_JAJISD010000018.1"/>
</dbReference>
<name>A0ABS8L364_9HYPH</name>
<keyword evidence="2" id="KW-1185">Reference proteome</keyword>
<dbReference type="EMBL" id="JAJISD010000018">
    <property type="protein sequence ID" value="MCC8432755.1"/>
    <property type="molecule type" value="Genomic_DNA"/>
</dbReference>
<organism evidence="1 2">
    <name type="scientific">Reyranella aquatilis</name>
    <dbReference type="NCBI Taxonomy" id="2035356"/>
    <lineage>
        <taxon>Bacteria</taxon>
        <taxon>Pseudomonadati</taxon>
        <taxon>Pseudomonadota</taxon>
        <taxon>Alphaproteobacteria</taxon>
        <taxon>Hyphomicrobiales</taxon>
        <taxon>Reyranellaceae</taxon>
        <taxon>Reyranella</taxon>
    </lineage>
</organism>
<gene>
    <name evidence="1" type="ORF">LJ725_27600</name>
</gene>
<dbReference type="Pfam" id="PF13318">
    <property type="entry name" value="AtzG-like"/>
    <property type="match status" value="1"/>
</dbReference>
<accession>A0ABS8L364</accession>
<proteinExistence type="predicted"/>
<dbReference type="Proteomes" id="UP001198862">
    <property type="component" value="Unassembled WGS sequence"/>
</dbReference>
<sequence length="62" mass="6865">MAEDKRDVARMVEEGAKTAGLAIAPEYLPNVILNVERSLAIARPLLELELEDDLMSAPVYRP</sequence>
<dbReference type="InterPro" id="IPR025148">
    <property type="entry name" value="AtzG-like"/>
</dbReference>
<evidence type="ECO:0000313" key="2">
    <source>
        <dbReference type="Proteomes" id="UP001198862"/>
    </source>
</evidence>
<comment type="caution">
    <text evidence="1">The sequence shown here is derived from an EMBL/GenBank/DDBJ whole genome shotgun (WGS) entry which is preliminary data.</text>
</comment>
<protein>
    <submittedName>
        <fullName evidence="1">DUF4089 domain-containing protein</fullName>
    </submittedName>
</protein>
<reference evidence="1 2" key="1">
    <citation type="submission" date="2021-11" db="EMBL/GenBank/DDBJ databases">
        <authorList>
            <person name="Lee D.-H."/>
            <person name="Kim S.-B."/>
        </authorList>
    </citation>
    <scope>NUCLEOTIDE SEQUENCE [LARGE SCALE GENOMIC DNA]</scope>
    <source>
        <strain evidence="1 2">KCTC 52223</strain>
    </source>
</reference>
<evidence type="ECO:0000313" key="1">
    <source>
        <dbReference type="EMBL" id="MCC8432755.1"/>
    </source>
</evidence>